<reference evidence="2" key="1">
    <citation type="submission" date="2023-08" db="EMBL/GenBank/DDBJ databases">
        <authorList>
            <person name="Audoor S."/>
            <person name="Bilcke G."/>
        </authorList>
    </citation>
    <scope>NUCLEOTIDE SEQUENCE</scope>
</reference>
<evidence type="ECO:0000313" key="3">
    <source>
        <dbReference type="Proteomes" id="UP001295423"/>
    </source>
</evidence>
<protein>
    <submittedName>
        <fullName evidence="2">Uncharacterized protein</fullName>
    </submittedName>
</protein>
<proteinExistence type="predicted"/>
<dbReference type="AlphaFoldDB" id="A0AAD2FXQ6"/>
<evidence type="ECO:0000256" key="1">
    <source>
        <dbReference type="SAM" id="MobiDB-lite"/>
    </source>
</evidence>
<comment type="caution">
    <text evidence="2">The sequence shown here is derived from an EMBL/GenBank/DDBJ whole genome shotgun (WGS) entry which is preliminary data.</text>
</comment>
<dbReference type="Proteomes" id="UP001295423">
    <property type="component" value="Unassembled WGS sequence"/>
</dbReference>
<feature type="compositionally biased region" description="Polar residues" evidence="1">
    <location>
        <begin position="28"/>
        <end position="43"/>
    </location>
</feature>
<evidence type="ECO:0000313" key="2">
    <source>
        <dbReference type="EMBL" id="CAJ1955916.1"/>
    </source>
</evidence>
<organism evidence="2 3">
    <name type="scientific">Cylindrotheca closterium</name>
    <dbReference type="NCBI Taxonomy" id="2856"/>
    <lineage>
        <taxon>Eukaryota</taxon>
        <taxon>Sar</taxon>
        <taxon>Stramenopiles</taxon>
        <taxon>Ochrophyta</taxon>
        <taxon>Bacillariophyta</taxon>
        <taxon>Bacillariophyceae</taxon>
        <taxon>Bacillariophycidae</taxon>
        <taxon>Bacillariales</taxon>
        <taxon>Bacillariaceae</taxon>
        <taxon>Cylindrotheca</taxon>
    </lineage>
</organism>
<feature type="compositionally biased region" description="Polar residues" evidence="1">
    <location>
        <begin position="1"/>
        <end position="18"/>
    </location>
</feature>
<gene>
    <name evidence="2" type="ORF">CYCCA115_LOCUS15982</name>
</gene>
<dbReference type="EMBL" id="CAKOGP040001903">
    <property type="protein sequence ID" value="CAJ1955916.1"/>
    <property type="molecule type" value="Genomic_DNA"/>
</dbReference>
<sequence length="197" mass="22527">MYNTGNESVGSSQTSVLTKKSCLKRTESSTFCDSGSESSSISKPTMKREVSFTAVEITEYPMVLGDNPDCDGIPIQIGWKAQHSETVPLDTYEEAKKEPRKKSDLLLSEDKRRKIVEDFSRKEIDTAVREANQIKRYRKFSVDSMSSDEWDYKMERFERKVKKVMTLKFLKSPKKNKTLIAHRHSMPSVPSTVVATR</sequence>
<accession>A0AAD2FXQ6</accession>
<keyword evidence="3" id="KW-1185">Reference proteome</keyword>
<name>A0AAD2FXQ6_9STRA</name>
<feature type="region of interest" description="Disordered" evidence="1">
    <location>
        <begin position="1"/>
        <end position="45"/>
    </location>
</feature>